<name>A0A3B1BU85_9ZZZZ</name>
<accession>A0A3B1BU85</accession>
<gene>
    <name evidence="3" type="ORF">MNBD_IGNAVI01-3139</name>
</gene>
<evidence type="ECO:0000256" key="1">
    <source>
        <dbReference type="SAM" id="MobiDB-lite"/>
    </source>
</evidence>
<dbReference type="Pfam" id="PF14349">
    <property type="entry name" value="SprA_N"/>
    <property type="match status" value="1"/>
</dbReference>
<evidence type="ECO:0000313" key="3">
    <source>
        <dbReference type="EMBL" id="VAX21856.1"/>
    </source>
</evidence>
<dbReference type="InterPro" id="IPR026377">
    <property type="entry name" value="Cell_surface_SprA"/>
</dbReference>
<evidence type="ECO:0000259" key="2">
    <source>
        <dbReference type="Pfam" id="PF14349"/>
    </source>
</evidence>
<feature type="non-terminal residue" evidence="3">
    <location>
        <position position="1"/>
    </location>
</feature>
<dbReference type="NCBIfam" id="TIGR04189">
    <property type="entry name" value="surface_SprA"/>
    <property type="match status" value="1"/>
</dbReference>
<organism evidence="3">
    <name type="scientific">hydrothermal vent metagenome</name>
    <dbReference type="NCBI Taxonomy" id="652676"/>
    <lineage>
        <taxon>unclassified sequences</taxon>
        <taxon>metagenomes</taxon>
        <taxon>ecological metagenomes</taxon>
    </lineage>
</organism>
<sequence>AIEFWINIINAPEDAKLNIDLGLISEDVIPNNKYDTEDKNFNSIVDEGEDTGIDGVPSPQEPGYDATNNRDPAGDNFRLIQSNSKFVVYDDYYAVNGTEGNAALTDIGRFPDSEDLNGNITLDNLDSYFRYEIPLDTSKANNPFVAGGGAIITTPPNAGKKSRWYQFKIPLKDFKEKIGEPSFSLVEFIRLWVTGVDQEVHFQITEFNLVGNQWQKIVDPPRVTEDDTVLTVSNVNIEDNPDYYSPPGIVRERDRTQIQENIFKNEQSLEMIVNGLGDGEHREVVKYLVKGMDVFNYTKMKLFVHGDLDSSKGSISYYDTSNVNNYATDLYFRFGSDSTNYYEYIRPTRPDWKEISINFDDLTTIKEIRPVDTLNAVYRIPVPGKPGHFYGIRGNPSLTRVSFFAFGIANPKDKGDPFEKVSGNLWVNELRVLGANDTPGYALSVSSSINLADLFSVSANYRQTDPYFHKLSGRFGNRVDSKSWGVSGNLDVVKLIPVNLPGSNLKVNYSHTESESTPLYKPQTDVLVKKAAATSSNPDSLKEETQTVNVSDTWSVSNIKLRIPSKKWYIRDTFNSLVFSYNYNSSESRSPSVKASNSWLWNASGKYSVSFSNDNFFYPANIPIIGLIFQVFNDYKNLKFYFTPQKFDAGVTAKRNYAYNLSRNANVDPNVRRDFTAARNAGFSWRLTDGGLLNLSTNYSLNITSSLAHLLTDEIGNPRDEKDIWYDIFHGNLFGRDNNYTQSFSLSSKPKMPSLLELNKFLTLSASYSVSYNWRNDFSQPILGRSVGWGNRINGSMTVRVKSIMDPIFKLFKGESAKSPDRPKRKSRFQRPKRGARNIDKEIKNDDKSNKQANSKADSLAEMNKPSIFNNVLGIMLNSIQYVLFDYDQFSFNFSQNNSAGHSGMRYVGTGFWNLWGGEQDPMNGPSRLYQLGFSTDPGPRAYGGTVSNNFSQKNNFTIKTSRPLWKGADLDVNWKVGWGYNESISLYVDSLSGEQIITNRYVTGNINRSFMSLPLLGASVGAVNDMYDQNSPDPNGSLSHAFVTGMESIPLLSKLPFFRDIAQYIPRPNWRINWVGLEKLPILKNLFKRASLNHAYTSNYMEGWKINAEGVQEVQTQKVSYGFAPLVGLNLTFAEMWGGNIKGTVKYSVKSNYDLGIATSTTTETFSRDINFAFSFAKSGFELPLFGLSLKNDIEISVSYTMGRNSVLIYDMGENFDEAGKPKDGNIRTTIEPRIRYVMSSRVTLAIFFRRTSVEPEGASRIPATTTNEAGLDVNISIQ</sequence>
<dbReference type="EMBL" id="UOGD01000207">
    <property type="protein sequence ID" value="VAX21856.1"/>
    <property type="molecule type" value="Genomic_DNA"/>
</dbReference>
<proteinExistence type="predicted"/>
<feature type="domain" description="Gliding motility protein SprA N-terminal" evidence="2">
    <location>
        <begin position="71"/>
        <end position="527"/>
    </location>
</feature>
<dbReference type="AlphaFoldDB" id="A0A3B1BU85"/>
<feature type="compositionally biased region" description="Basic residues" evidence="1">
    <location>
        <begin position="823"/>
        <end position="836"/>
    </location>
</feature>
<dbReference type="InterPro" id="IPR025684">
    <property type="entry name" value="SprA_N_dom"/>
</dbReference>
<protein>
    <recommendedName>
        <fullName evidence="2">Gliding motility protein SprA N-terminal domain-containing protein</fullName>
    </recommendedName>
</protein>
<feature type="region of interest" description="Disordered" evidence="1">
    <location>
        <begin position="43"/>
        <end position="72"/>
    </location>
</feature>
<reference evidence="3" key="1">
    <citation type="submission" date="2018-06" db="EMBL/GenBank/DDBJ databases">
        <authorList>
            <person name="Zhirakovskaya E."/>
        </authorList>
    </citation>
    <scope>NUCLEOTIDE SEQUENCE</scope>
</reference>
<feature type="compositionally biased region" description="Basic and acidic residues" evidence="1">
    <location>
        <begin position="837"/>
        <end position="850"/>
    </location>
</feature>
<feature type="region of interest" description="Disordered" evidence="1">
    <location>
        <begin position="815"/>
        <end position="859"/>
    </location>
</feature>